<name>A0A2P6VFB8_9CHLO</name>
<evidence type="ECO:0000256" key="2">
    <source>
        <dbReference type="ARBA" id="ARBA00022771"/>
    </source>
</evidence>
<comment type="caution">
    <text evidence="8">The sequence shown here is derived from an EMBL/GenBank/DDBJ whole genome shotgun (WGS) entry which is preliminary data.</text>
</comment>
<evidence type="ECO:0000256" key="5">
    <source>
        <dbReference type="SAM" id="MobiDB-lite"/>
    </source>
</evidence>
<gene>
    <name evidence="8" type="ORF">C2E20_4015</name>
</gene>
<feature type="compositionally biased region" description="Low complexity" evidence="5">
    <location>
        <begin position="21"/>
        <end position="30"/>
    </location>
</feature>
<keyword evidence="3" id="KW-0862">Zinc</keyword>
<reference evidence="8 9" key="1">
    <citation type="journal article" date="2018" name="Plant J.">
        <title>Genome sequences of Chlorella sorokiniana UTEX 1602 and Micractinium conductrix SAG 241.80: implications to maltose excretion by a green alga.</title>
        <authorList>
            <person name="Arriola M.B."/>
            <person name="Velmurugan N."/>
            <person name="Zhang Y."/>
            <person name="Plunkett M.H."/>
            <person name="Hondzo H."/>
            <person name="Barney B.M."/>
        </authorList>
    </citation>
    <scope>NUCLEOTIDE SEQUENCE [LARGE SCALE GENOMIC DNA]</scope>
    <source>
        <strain evidence="8 9">SAG 241.80</strain>
    </source>
</reference>
<feature type="chain" id="PRO_5015172000" evidence="6">
    <location>
        <begin position="19"/>
        <end position="192"/>
    </location>
</feature>
<dbReference type="GO" id="GO:0008270">
    <property type="term" value="F:zinc ion binding"/>
    <property type="evidence" value="ECO:0007669"/>
    <property type="project" value="UniProtKB-KW"/>
</dbReference>
<keyword evidence="9" id="KW-1185">Reference proteome</keyword>
<evidence type="ECO:0000256" key="3">
    <source>
        <dbReference type="ARBA" id="ARBA00022833"/>
    </source>
</evidence>
<evidence type="ECO:0000259" key="7">
    <source>
        <dbReference type="PROSITE" id="PS50865"/>
    </source>
</evidence>
<feature type="domain" description="MYND-type" evidence="7">
    <location>
        <begin position="151"/>
        <end position="190"/>
    </location>
</feature>
<dbReference type="PROSITE" id="PS50865">
    <property type="entry name" value="ZF_MYND_2"/>
    <property type="match status" value="1"/>
</dbReference>
<evidence type="ECO:0000256" key="6">
    <source>
        <dbReference type="SAM" id="SignalP"/>
    </source>
</evidence>
<sequence>MGLAALGMALFWALSKWGAPHAAGAAGGAAPKKKRRQRRKAKGDAAAAVGPANTTKQSAAPPPQLPDSKSSSEEEEEVAEQPRPRGYVAPAYQALAGMADEPWEAVGTKPSKRAAAAPLRGGSSTAAARSGGRSGGPAAQQPGKDVQNCERPGCGAVGKAGFRRCGHCKRVWYCTPACSGSDWERHQLECDL</sequence>
<keyword evidence="1" id="KW-0479">Metal-binding</keyword>
<dbReference type="SUPFAM" id="SSF144232">
    <property type="entry name" value="HIT/MYND zinc finger-like"/>
    <property type="match status" value="1"/>
</dbReference>
<evidence type="ECO:0000313" key="9">
    <source>
        <dbReference type="Proteomes" id="UP000239649"/>
    </source>
</evidence>
<feature type="region of interest" description="Disordered" evidence="5">
    <location>
        <begin position="103"/>
        <end position="151"/>
    </location>
</feature>
<keyword evidence="2 4" id="KW-0863">Zinc-finger</keyword>
<organism evidence="8 9">
    <name type="scientific">Micractinium conductrix</name>
    <dbReference type="NCBI Taxonomy" id="554055"/>
    <lineage>
        <taxon>Eukaryota</taxon>
        <taxon>Viridiplantae</taxon>
        <taxon>Chlorophyta</taxon>
        <taxon>core chlorophytes</taxon>
        <taxon>Trebouxiophyceae</taxon>
        <taxon>Chlorellales</taxon>
        <taxon>Chlorellaceae</taxon>
        <taxon>Chlorella clade</taxon>
        <taxon>Micractinium</taxon>
    </lineage>
</organism>
<evidence type="ECO:0000313" key="8">
    <source>
        <dbReference type="EMBL" id="PSC72786.1"/>
    </source>
</evidence>
<feature type="signal peptide" evidence="6">
    <location>
        <begin position="1"/>
        <end position="18"/>
    </location>
</feature>
<dbReference type="OrthoDB" id="540581at2759"/>
<dbReference type="Pfam" id="PF01753">
    <property type="entry name" value="zf-MYND"/>
    <property type="match status" value="1"/>
</dbReference>
<dbReference type="AlphaFoldDB" id="A0A2P6VFB8"/>
<dbReference type="InterPro" id="IPR002893">
    <property type="entry name" value="Znf_MYND"/>
</dbReference>
<keyword evidence="6" id="KW-0732">Signal</keyword>
<dbReference type="Gene3D" id="6.10.140.2220">
    <property type="match status" value="1"/>
</dbReference>
<dbReference type="EMBL" id="LHPF02000009">
    <property type="protein sequence ID" value="PSC72786.1"/>
    <property type="molecule type" value="Genomic_DNA"/>
</dbReference>
<evidence type="ECO:0000256" key="4">
    <source>
        <dbReference type="PROSITE-ProRule" id="PRU00134"/>
    </source>
</evidence>
<dbReference type="Proteomes" id="UP000239649">
    <property type="component" value="Unassembled WGS sequence"/>
</dbReference>
<feature type="region of interest" description="Disordered" evidence="5">
    <location>
        <begin position="21"/>
        <end position="91"/>
    </location>
</feature>
<accession>A0A2P6VFB8</accession>
<feature type="compositionally biased region" description="Low complexity" evidence="5">
    <location>
        <begin position="121"/>
        <end position="143"/>
    </location>
</feature>
<proteinExistence type="predicted"/>
<evidence type="ECO:0000256" key="1">
    <source>
        <dbReference type="ARBA" id="ARBA00022723"/>
    </source>
</evidence>
<feature type="compositionally biased region" description="Basic residues" evidence="5">
    <location>
        <begin position="31"/>
        <end position="41"/>
    </location>
</feature>
<protein>
    <submittedName>
        <fullName evidence="8">Zinc finger MYND domain-containing 10</fullName>
    </submittedName>
</protein>